<evidence type="ECO:0000313" key="6">
    <source>
        <dbReference type="Proteomes" id="UP001580928"/>
    </source>
</evidence>
<sequence length="278" mass="30738">MLQTKQIIAIAGVVLLMVVLFLQPVKSLIKDDEAEATAETAVATDVFSLESVSEIAKQGLSADLTRTIEEVEAELAAAPDGEKLPLYKKLATLWQDVNQPMPAAYAYEEVAENEPSLESWLKTGDLFTDSYQHLSDTVMAPVLMQHAKDAYEKALEFDENNLDAKAGVATSLVNGPAPMQGITMLLEVVEQDPNHLKANYNLGLFSMQSRQFDKAVDRFNTVIEQTPNDAEVWFYLATSYENIGLNQDAIQAYQKSKELAADPSLSQFIDRKVDELSN</sequence>
<gene>
    <name evidence="5" type="ORF">WKR92_06025</name>
</gene>
<comment type="pathway">
    <text evidence="1">Protein modification; protein glycosylation.</text>
</comment>
<evidence type="ECO:0000256" key="2">
    <source>
        <dbReference type="ARBA" id="ARBA00022676"/>
    </source>
</evidence>
<name>A0ABV5CD23_9SPHI</name>
<dbReference type="Proteomes" id="UP001580928">
    <property type="component" value="Unassembled WGS sequence"/>
</dbReference>
<dbReference type="SUPFAM" id="SSF48452">
    <property type="entry name" value="TPR-like"/>
    <property type="match status" value="1"/>
</dbReference>
<proteinExistence type="predicted"/>
<dbReference type="RefSeq" id="WP_375556922.1">
    <property type="nucleotide sequence ID" value="NZ_JBBVGT010000002.1"/>
</dbReference>
<feature type="repeat" description="TPR" evidence="4">
    <location>
        <begin position="230"/>
        <end position="263"/>
    </location>
</feature>
<dbReference type="InterPro" id="IPR019734">
    <property type="entry name" value="TPR_rpt"/>
</dbReference>
<accession>A0ABV5CD23</accession>
<keyword evidence="2" id="KW-0328">Glycosyltransferase</keyword>
<feature type="repeat" description="TPR" evidence="4">
    <location>
        <begin position="196"/>
        <end position="229"/>
    </location>
</feature>
<evidence type="ECO:0000313" key="5">
    <source>
        <dbReference type="EMBL" id="MFB5945381.1"/>
    </source>
</evidence>
<dbReference type="PANTHER" id="PTHR44835:SF1">
    <property type="entry name" value="PROTEIN O-GLCNAC TRANSFERASE"/>
    <property type="match status" value="1"/>
</dbReference>
<keyword evidence="4" id="KW-0802">TPR repeat</keyword>
<dbReference type="EMBL" id="JBBVGT010000002">
    <property type="protein sequence ID" value="MFB5945381.1"/>
    <property type="molecule type" value="Genomic_DNA"/>
</dbReference>
<keyword evidence="3" id="KW-0808">Transferase</keyword>
<dbReference type="PROSITE" id="PS50005">
    <property type="entry name" value="TPR"/>
    <property type="match status" value="2"/>
</dbReference>
<comment type="caution">
    <text evidence="5">The sequence shown here is derived from an EMBL/GenBank/DDBJ whole genome shotgun (WGS) entry which is preliminary data.</text>
</comment>
<dbReference type="InterPro" id="IPR051939">
    <property type="entry name" value="Glycosyltr_41/O-GlcNAc_trsf"/>
</dbReference>
<dbReference type="Pfam" id="PF13432">
    <property type="entry name" value="TPR_16"/>
    <property type="match status" value="1"/>
</dbReference>
<evidence type="ECO:0000256" key="3">
    <source>
        <dbReference type="ARBA" id="ARBA00022679"/>
    </source>
</evidence>
<dbReference type="InterPro" id="IPR011990">
    <property type="entry name" value="TPR-like_helical_dom_sf"/>
</dbReference>
<dbReference type="SMART" id="SM00028">
    <property type="entry name" value="TPR"/>
    <property type="match status" value="3"/>
</dbReference>
<protein>
    <submittedName>
        <fullName evidence="5">Tetratricopeptide repeat protein</fullName>
    </submittedName>
</protein>
<keyword evidence="6" id="KW-1185">Reference proteome</keyword>
<reference evidence="5 6" key="1">
    <citation type="submission" date="2024-04" db="EMBL/GenBank/DDBJ databases">
        <title>Albibacterium profundi sp. nov., isolated from sediment of the Challenger Deep of Mariana Trench.</title>
        <authorList>
            <person name="Wang Y."/>
        </authorList>
    </citation>
    <scope>NUCLEOTIDE SEQUENCE [LARGE SCALE GENOMIC DNA]</scope>
    <source>
        <strain evidence="5 6">RHL897</strain>
    </source>
</reference>
<dbReference type="Gene3D" id="1.25.40.10">
    <property type="entry name" value="Tetratricopeptide repeat domain"/>
    <property type="match status" value="1"/>
</dbReference>
<evidence type="ECO:0000256" key="4">
    <source>
        <dbReference type="PROSITE-ProRule" id="PRU00339"/>
    </source>
</evidence>
<organism evidence="5 6">
    <name type="scientific">Albibacterium profundi</name>
    <dbReference type="NCBI Taxonomy" id="3134906"/>
    <lineage>
        <taxon>Bacteria</taxon>
        <taxon>Pseudomonadati</taxon>
        <taxon>Bacteroidota</taxon>
        <taxon>Sphingobacteriia</taxon>
        <taxon>Sphingobacteriales</taxon>
        <taxon>Sphingobacteriaceae</taxon>
        <taxon>Albibacterium</taxon>
    </lineage>
</organism>
<evidence type="ECO:0000256" key="1">
    <source>
        <dbReference type="ARBA" id="ARBA00004922"/>
    </source>
</evidence>
<dbReference type="PANTHER" id="PTHR44835">
    <property type="entry name" value="UDP-N-ACETYLGLUCOSAMINE--PEPTIDE N-ACETYLGLUCOSAMINYLTRANSFERASE SPINDLY-RELATED"/>
    <property type="match status" value="1"/>
</dbReference>